<dbReference type="EMBL" id="FXAN01000087">
    <property type="protein sequence ID" value="SMG02033.1"/>
    <property type="molecule type" value="Genomic_DNA"/>
</dbReference>
<proteinExistence type="predicted"/>
<protein>
    <submittedName>
        <fullName evidence="1">Uncharacterized protein</fullName>
    </submittedName>
</protein>
<sequence length="41" mass="4428">MDNLRLNAGERGSETDDPAACAVWSAETVCKDGLAKRIHIL</sequence>
<reference evidence="1 2" key="1">
    <citation type="submission" date="2017-04" db="EMBL/GenBank/DDBJ databases">
        <authorList>
            <person name="Afonso C.L."/>
            <person name="Miller P.J."/>
            <person name="Scott M.A."/>
            <person name="Spackman E."/>
            <person name="Goraichik I."/>
            <person name="Dimitrov K.M."/>
            <person name="Suarez D.L."/>
            <person name="Swayne D.E."/>
        </authorList>
    </citation>
    <scope>NUCLEOTIDE SEQUENCE [LARGE SCALE GENOMIC DNA]</scope>
    <source>
        <strain evidence="1">LMG 28154</strain>
    </source>
</reference>
<evidence type="ECO:0000313" key="1">
    <source>
        <dbReference type="EMBL" id="SMG02033.1"/>
    </source>
</evidence>
<dbReference type="Proteomes" id="UP000198460">
    <property type="component" value="Unassembled WGS sequence"/>
</dbReference>
<accession>A0A238HAH0</accession>
<dbReference type="AlphaFoldDB" id="A0A238HAH0"/>
<gene>
    <name evidence="1" type="ORF">BSIN_4793</name>
</gene>
<evidence type="ECO:0000313" key="2">
    <source>
        <dbReference type="Proteomes" id="UP000198460"/>
    </source>
</evidence>
<name>A0A238HAH0_9BURK</name>
<organism evidence="1 2">
    <name type="scientific">Burkholderia singularis</name>
    <dbReference type="NCBI Taxonomy" id="1503053"/>
    <lineage>
        <taxon>Bacteria</taxon>
        <taxon>Pseudomonadati</taxon>
        <taxon>Pseudomonadota</taxon>
        <taxon>Betaproteobacteria</taxon>
        <taxon>Burkholderiales</taxon>
        <taxon>Burkholderiaceae</taxon>
        <taxon>Burkholderia</taxon>
        <taxon>pseudomallei group</taxon>
    </lineage>
</organism>